<dbReference type="InterPro" id="IPR036259">
    <property type="entry name" value="MFS_trans_sf"/>
</dbReference>
<dbReference type="InterPro" id="IPR020846">
    <property type="entry name" value="MFS_dom"/>
</dbReference>
<comment type="caution">
    <text evidence="9">The sequence shown here is derived from an EMBL/GenBank/DDBJ whole genome shotgun (WGS) entry which is preliminary data.</text>
</comment>
<dbReference type="PANTHER" id="PTHR23513:SF6">
    <property type="entry name" value="MAJOR FACILITATOR SUPERFAMILY ASSOCIATED DOMAIN-CONTAINING PROTEIN"/>
    <property type="match status" value="1"/>
</dbReference>
<dbReference type="Proteomes" id="UP000533476">
    <property type="component" value="Unassembled WGS sequence"/>
</dbReference>
<name>A0A7Y0L690_9FIRM</name>
<evidence type="ECO:0000256" key="6">
    <source>
        <dbReference type="ARBA" id="ARBA00023136"/>
    </source>
</evidence>
<feature type="transmembrane region" description="Helical" evidence="7">
    <location>
        <begin position="315"/>
        <end position="335"/>
    </location>
</feature>
<feature type="transmembrane region" description="Helical" evidence="7">
    <location>
        <begin position="376"/>
        <end position="394"/>
    </location>
</feature>
<evidence type="ECO:0000313" key="10">
    <source>
        <dbReference type="Proteomes" id="UP000533476"/>
    </source>
</evidence>
<evidence type="ECO:0000313" key="9">
    <source>
        <dbReference type="EMBL" id="NMP24089.1"/>
    </source>
</evidence>
<proteinExistence type="predicted"/>
<feature type="transmembrane region" description="Helical" evidence="7">
    <location>
        <begin position="257"/>
        <end position="277"/>
    </location>
</feature>
<feature type="transmembrane region" description="Helical" evidence="7">
    <location>
        <begin position="41"/>
        <end position="64"/>
    </location>
</feature>
<keyword evidence="5 7" id="KW-1133">Transmembrane helix</keyword>
<dbReference type="InterPro" id="IPR011701">
    <property type="entry name" value="MFS"/>
</dbReference>
<evidence type="ECO:0000256" key="5">
    <source>
        <dbReference type="ARBA" id="ARBA00022989"/>
    </source>
</evidence>
<dbReference type="AlphaFoldDB" id="A0A7Y0L690"/>
<comment type="subcellular location">
    <subcellularLocation>
        <location evidence="1">Cell membrane</location>
        <topology evidence="1">Multi-pass membrane protein</topology>
    </subcellularLocation>
</comment>
<dbReference type="GO" id="GO:0022857">
    <property type="term" value="F:transmembrane transporter activity"/>
    <property type="evidence" value="ECO:0007669"/>
    <property type="project" value="InterPro"/>
</dbReference>
<dbReference type="PANTHER" id="PTHR23513">
    <property type="entry name" value="INTEGRAL MEMBRANE EFFLUX PROTEIN-RELATED"/>
    <property type="match status" value="1"/>
</dbReference>
<organism evidence="9 10">
    <name type="scientific">Sulfobacillus harzensis</name>
    <dbReference type="NCBI Taxonomy" id="2729629"/>
    <lineage>
        <taxon>Bacteria</taxon>
        <taxon>Bacillati</taxon>
        <taxon>Bacillota</taxon>
        <taxon>Clostridia</taxon>
        <taxon>Eubacteriales</taxon>
        <taxon>Clostridiales Family XVII. Incertae Sedis</taxon>
        <taxon>Sulfobacillus</taxon>
    </lineage>
</organism>
<dbReference type="EMBL" id="JABBVZ010000083">
    <property type="protein sequence ID" value="NMP24089.1"/>
    <property type="molecule type" value="Genomic_DNA"/>
</dbReference>
<feature type="transmembrane region" description="Helical" evidence="7">
    <location>
        <begin position="12"/>
        <end position="35"/>
    </location>
</feature>
<gene>
    <name evidence="9" type="ORF">HIJ39_17290</name>
</gene>
<keyword evidence="10" id="KW-1185">Reference proteome</keyword>
<feature type="transmembrane region" description="Helical" evidence="7">
    <location>
        <begin position="289"/>
        <end position="309"/>
    </location>
</feature>
<feature type="transmembrane region" description="Helical" evidence="7">
    <location>
        <begin position="152"/>
        <end position="185"/>
    </location>
</feature>
<protein>
    <submittedName>
        <fullName evidence="9">MFS transporter</fullName>
    </submittedName>
</protein>
<keyword evidence="3" id="KW-1003">Cell membrane</keyword>
<evidence type="ECO:0000256" key="2">
    <source>
        <dbReference type="ARBA" id="ARBA00022448"/>
    </source>
</evidence>
<evidence type="ECO:0000256" key="1">
    <source>
        <dbReference type="ARBA" id="ARBA00004651"/>
    </source>
</evidence>
<feature type="transmembrane region" description="Helical" evidence="7">
    <location>
        <begin position="347"/>
        <end position="370"/>
    </location>
</feature>
<feature type="transmembrane region" description="Helical" evidence="7">
    <location>
        <begin position="227"/>
        <end position="251"/>
    </location>
</feature>
<dbReference type="SUPFAM" id="SSF103473">
    <property type="entry name" value="MFS general substrate transporter"/>
    <property type="match status" value="1"/>
</dbReference>
<evidence type="ECO:0000256" key="4">
    <source>
        <dbReference type="ARBA" id="ARBA00022692"/>
    </source>
</evidence>
<reference evidence="9 10" key="1">
    <citation type="submission" date="2020-04" db="EMBL/GenBank/DDBJ databases">
        <authorList>
            <person name="Zhang R."/>
            <person name="Schippers A."/>
        </authorList>
    </citation>
    <scope>NUCLEOTIDE SEQUENCE [LARGE SCALE GENOMIC DNA]</scope>
    <source>
        <strain evidence="9 10">DSM 109850</strain>
    </source>
</reference>
<dbReference type="PROSITE" id="PS50850">
    <property type="entry name" value="MFS"/>
    <property type="match status" value="1"/>
</dbReference>
<evidence type="ECO:0000259" key="8">
    <source>
        <dbReference type="PROSITE" id="PS50850"/>
    </source>
</evidence>
<keyword evidence="6 7" id="KW-0472">Membrane</keyword>
<dbReference type="RefSeq" id="WP_169101909.1">
    <property type="nucleotide sequence ID" value="NZ_JABBVZ010000083.1"/>
</dbReference>
<keyword evidence="2" id="KW-0813">Transport</keyword>
<accession>A0A7Y0L690</accession>
<keyword evidence="4 7" id="KW-0812">Transmembrane</keyword>
<dbReference type="Gene3D" id="1.20.1250.20">
    <property type="entry name" value="MFS general substrate transporter like domains"/>
    <property type="match status" value="1"/>
</dbReference>
<dbReference type="GO" id="GO:0005886">
    <property type="term" value="C:plasma membrane"/>
    <property type="evidence" value="ECO:0007669"/>
    <property type="project" value="UniProtKB-SubCell"/>
</dbReference>
<evidence type="ECO:0000256" key="3">
    <source>
        <dbReference type="ARBA" id="ARBA00022475"/>
    </source>
</evidence>
<dbReference type="CDD" id="cd06173">
    <property type="entry name" value="MFS_MefA_like"/>
    <property type="match status" value="1"/>
</dbReference>
<sequence>MGIFVKYPGFRWLWSGQLLSQLGNAVFYILGLWEIQLKSPFLLSIAGLAITVPAMLGLFGGVLVDRLDARRVMLITDLMRGAAVLLGLFALTIPGSLVWVVIVLLAINALGVAFFGPAESVVVPHIVQEVDLTQANGLYSLTSQLSSAVGSALGGAAVAAIGVSVVFSLDMASFWISALAIWLMMRTVTRPGRQMDASTERQPKTAFFTSFKEGLSAFGSLPVLSRLLPFIILINFAFMAAFVMLPAWVHIHLHGTALWYGIIDAAWALGVVVGSVLSGRFGRMPLKSSLTLAFLIQSLLLLAFGFVPWPAVSAGVLLVAGIFNGVGNALSFTWMQRLIPVEMRGRVFGLIMTLFSLANPLGSLAAGLFWHVLPEVWAWVLGGVSGVLFCVFLWRVPGALEDARPTPLTSTGMD</sequence>
<dbReference type="Pfam" id="PF07690">
    <property type="entry name" value="MFS_1"/>
    <property type="match status" value="1"/>
</dbReference>
<feature type="domain" description="Major facilitator superfamily (MFS) profile" evidence="8">
    <location>
        <begin position="1"/>
        <end position="401"/>
    </location>
</feature>
<feature type="transmembrane region" description="Helical" evidence="7">
    <location>
        <begin position="84"/>
        <end position="107"/>
    </location>
</feature>
<evidence type="ECO:0000256" key="7">
    <source>
        <dbReference type="SAM" id="Phobius"/>
    </source>
</evidence>